<feature type="domain" description="Periplasmic copper-binding protein NosD beta helix" evidence="1">
    <location>
        <begin position="4"/>
        <end position="155"/>
    </location>
</feature>
<dbReference type="SUPFAM" id="SSF51126">
    <property type="entry name" value="Pectin lyase-like"/>
    <property type="match status" value="2"/>
</dbReference>
<dbReference type="Gene3D" id="2.160.20.10">
    <property type="entry name" value="Single-stranded right-handed beta-helix, Pectin lyase-like"/>
    <property type="match status" value="1"/>
</dbReference>
<dbReference type="SMART" id="SM00710">
    <property type="entry name" value="PbH1"/>
    <property type="match status" value="5"/>
</dbReference>
<evidence type="ECO:0000259" key="1">
    <source>
        <dbReference type="Pfam" id="PF05048"/>
    </source>
</evidence>
<name>A0A382RWH5_9ZZZZ</name>
<dbReference type="InterPro" id="IPR011050">
    <property type="entry name" value="Pectin_lyase_fold/virulence"/>
</dbReference>
<proteinExistence type="predicted"/>
<dbReference type="InterPro" id="IPR022441">
    <property type="entry name" value="Para_beta_helix_rpt-2"/>
</dbReference>
<dbReference type="EMBL" id="UINC01124099">
    <property type="protein sequence ID" value="SVD01011.1"/>
    <property type="molecule type" value="Genomic_DNA"/>
</dbReference>
<accession>A0A382RWH5</accession>
<protein>
    <recommendedName>
        <fullName evidence="1">Periplasmic copper-binding protein NosD beta helix domain-containing protein</fullName>
    </recommendedName>
</protein>
<dbReference type="InterPro" id="IPR012334">
    <property type="entry name" value="Pectin_lyas_fold"/>
</dbReference>
<organism evidence="2">
    <name type="scientific">marine metagenome</name>
    <dbReference type="NCBI Taxonomy" id="408172"/>
    <lineage>
        <taxon>unclassified sequences</taxon>
        <taxon>metagenomes</taxon>
        <taxon>ecological metagenomes</taxon>
    </lineage>
</organism>
<dbReference type="InterPro" id="IPR006626">
    <property type="entry name" value="PbH1"/>
</dbReference>
<evidence type="ECO:0000313" key="2">
    <source>
        <dbReference type="EMBL" id="SVD01011.1"/>
    </source>
</evidence>
<dbReference type="AlphaFoldDB" id="A0A382RWH5"/>
<reference evidence="2" key="1">
    <citation type="submission" date="2018-05" db="EMBL/GenBank/DDBJ databases">
        <authorList>
            <person name="Lanie J.A."/>
            <person name="Ng W.-L."/>
            <person name="Kazmierczak K.M."/>
            <person name="Andrzejewski T.M."/>
            <person name="Davidsen T.M."/>
            <person name="Wayne K.J."/>
            <person name="Tettelin H."/>
            <person name="Glass J.I."/>
            <person name="Rusch D."/>
            <person name="Podicherti R."/>
            <person name="Tsui H.-C.T."/>
            <person name="Winkler M.E."/>
        </authorList>
    </citation>
    <scope>NUCLEOTIDE SEQUENCE</scope>
</reference>
<gene>
    <name evidence="2" type="ORF">METZ01_LOCUS353865</name>
</gene>
<dbReference type="Pfam" id="PF05048">
    <property type="entry name" value="NosD"/>
    <property type="match status" value="1"/>
</dbReference>
<feature type="non-terminal residue" evidence="2">
    <location>
        <position position="311"/>
    </location>
</feature>
<sequence>MFLLSDSDGNVIKNNTFTDSRYGISLATSSNNVVSDNTIIKDLNFDKRGIRLDGSSTNNQIINNTVSGYENGLECRSDSNYFSGNVFDDNLYGILFRQGSEYNKFENNTIKNNEYYGIFIQDASKSNEFWNNTISSSNEYDFYIEDNSSGHFVVNTPFSTIYVESGSDILILKYLFLDVNDARGENISGIDIKIKEEDSVKYSTEYFGGSDSKTDANGTIAPFLINYKKYDGSSTPTVIPTSVSARSNDWVETSTFDPSNTINITVPDLRVLNTRTDVLTYNIQTAIDNAEEGDTIHAWNGTYYENIEISD</sequence>
<dbReference type="InterPro" id="IPR007742">
    <property type="entry name" value="NosD_dom"/>
</dbReference>
<dbReference type="NCBIfam" id="TIGR03804">
    <property type="entry name" value="para_beta_helix"/>
    <property type="match status" value="2"/>
</dbReference>